<feature type="region of interest" description="Disordered" evidence="1">
    <location>
        <begin position="1"/>
        <end position="28"/>
    </location>
</feature>
<protein>
    <submittedName>
        <fullName evidence="2">Uncharacterized protein</fullName>
    </submittedName>
</protein>
<gene>
    <name evidence="2" type="ORF">CYMTET_5241</name>
</gene>
<feature type="compositionally biased region" description="Polar residues" evidence="1">
    <location>
        <begin position="59"/>
        <end position="71"/>
    </location>
</feature>
<dbReference type="AlphaFoldDB" id="A0AAE0LJN6"/>
<feature type="region of interest" description="Disordered" evidence="1">
    <location>
        <begin position="59"/>
        <end position="126"/>
    </location>
</feature>
<keyword evidence="3" id="KW-1185">Reference proteome</keyword>
<feature type="compositionally biased region" description="Low complexity" evidence="1">
    <location>
        <begin position="72"/>
        <end position="85"/>
    </location>
</feature>
<proteinExistence type="predicted"/>
<accession>A0AAE0LJN6</accession>
<evidence type="ECO:0000313" key="2">
    <source>
        <dbReference type="EMBL" id="KAK3287239.1"/>
    </source>
</evidence>
<comment type="caution">
    <text evidence="2">The sequence shown here is derived from an EMBL/GenBank/DDBJ whole genome shotgun (WGS) entry which is preliminary data.</text>
</comment>
<name>A0AAE0LJN6_9CHLO</name>
<evidence type="ECO:0000256" key="1">
    <source>
        <dbReference type="SAM" id="MobiDB-lite"/>
    </source>
</evidence>
<sequence length="126" mass="13342">MGPKKEQEKSPILGRPPPPGLDIQGQPTIDDLHGRLIKQDMLVAVQNEQIHKLMRLVESTQANAGSQPERASSSSSSSSSSSPSSGAIMLATRKPLPTLSHMQKGTPCGFQLFSGKDTETSSSASD</sequence>
<organism evidence="2 3">
    <name type="scientific">Cymbomonas tetramitiformis</name>
    <dbReference type="NCBI Taxonomy" id="36881"/>
    <lineage>
        <taxon>Eukaryota</taxon>
        <taxon>Viridiplantae</taxon>
        <taxon>Chlorophyta</taxon>
        <taxon>Pyramimonadophyceae</taxon>
        <taxon>Pyramimonadales</taxon>
        <taxon>Pyramimonadaceae</taxon>
        <taxon>Cymbomonas</taxon>
    </lineage>
</organism>
<dbReference type="EMBL" id="LGRX02000943">
    <property type="protein sequence ID" value="KAK3287239.1"/>
    <property type="molecule type" value="Genomic_DNA"/>
</dbReference>
<evidence type="ECO:0000313" key="3">
    <source>
        <dbReference type="Proteomes" id="UP001190700"/>
    </source>
</evidence>
<dbReference type="Proteomes" id="UP001190700">
    <property type="component" value="Unassembled WGS sequence"/>
</dbReference>
<reference evidence="2 3" key="1">
    <citation type="journal article" date="2015" name="Genome Biol. Evol.">
        <title>Comparative Genomics of a Bacterivorous Green Alga Reveals Evolutionary Causalities and Consequences of Phago-Mixotrophic Mode of Nutrition.</title>
        <authorList>
            <person name="Burns J.A."/>
            <person name="Paasch A."/>
            <person name="Narechania A."/>
            <person name="Kim E."/>
        </authorList>
    </citation>
    <scope>NUCLEOTIDE SEQUENCE [LARGE SCALE GENOMIC DNA]</scope>
    <source>
        <strain evidence="2 3">PLY_AMNH</strain>
    </source>
</reference>